<evidence type="ECO:0000259" key="1">
    <source>
        <dbReference type="Pfam" id="PF20026"/>
    </source>
</evidence>
<dbReference type="Proteomes" id="UP001320715">
    <property type="component" value="Unassembled WGS sequence"/>
</dbReference>
<protein>
    <recommendedName>
        <fullName evidence="1">DUF6434 domain-containing protein</fullName>
    </recommendedName>
</protein>
<proteinExistence type="predicted"/>
<dbReference type="Pfam" id="PF20026">
    <property type="entry name" value="DUF6434"/>
    <property type="match status" value="1"/>
</dbReference>
<comment type="caution">
    <text evidence="2">The sequence shown here is derived from an EMBL/GenBank/DDBJ whole genome shotgun (WGS) entry which is preliminary data.</text>
</comment>
<keyword evidence="3" id="KW-1185">Reference proteome</keyword>
<name>A0ABT1CTI5_9HYPH</name>
<gene>
    <name evidence="2" type="ORF">GTW23_15120</name>
</gene>
<reference evidence="2 3" key="1">
    <citation type="submission" date="2020-01" db="EMBL/GenBank/DDBJ databases">
        <title>Genomes of bacteria type strains.</title>
        <authorList>
            <person name="Chen J."/>
            <person name="Zhu S."/>
            <person name="Yang J."/>
        </authorList>
    </citation>
    <scope>NUCLEOTIDE SEQUENCE [LARGE SCALE GENOMIC DNA]</scope>
    <source>
        <strain evidence="2 3">DSM 16655</strain>
    </source>
</reference>
<dbReference type="EMBL" id="JAAAML010000003">
    <property type="protein sequence ID" value="MCO6409511.1"/>
    <property type="molecule type" value="Genomic_DNA"/>
</dbReference>
<feature type="domain" description="DUF6434" evidence="1">
    <location>
        <begin position="6"/>
        <end position="68"/>
    </location>
</feature>
<organism evidence="2 3">
    <name type="scientific">Hoeflea alexandrii</name>
    <dbReference type="NCBI Taxonomy" id="288436"/>
    <lineage>
        <taxon>Bacteria</taxon>
        <taxon>Pseudomonadati</taxon>
        <taxon>Pseudomonadota</taxon>
        <taxon>Alphaproteobacteria</taxon>
        <taxon>Hyphomicrobiales</taxon>
        <taxon>Rhizobiaceae</taxon>
        <taxon>Hoeflea</taxon>
    </lineage>
</organism>
<accession>A0ABT1CTI5</accession>
<evidence type="ECO:0000313" key="2">
    <source>
        <dbReference type="EMBL" id="MCO6409511.1"/>
    </source>
</evidence>
<dbReference type="RefSeq" id="WP_252916377.1">
    <property type="nucleotide sequence ID" value="NZ_JAAAML010000003.1"/>
</dbReference>
<sequence length="72" mass="8830">MTRNHDWHGDQITRDTVIDAAYRNTQNVRRFFLSEIGERFKFDRPFMEWMRTHRGDRMSDAVAEWLRREAAK</sequence>
<dbReference type="InterPro" id="IPR045492">
    <property type="entry name" value="DUF6434"/>
</dbReference>
<evidence type="ECO:0000313" key="3">
    <source>
        <dbReference type="Proteomes" id="UP001320715"/>
    </source>
</evidence>